<name>A0A7G9QT91_9GAMM</name>
<feature type="transmembrane region" description="Helical" evidence="1">
    <location>
        <begin position="108"/>
        <end position="141"/>
    </location>
</feature>
<keyword evidence="3" id="KW-1185">Reference proteome</keyword>
<protein>
    <submittedName>
        <fullName evidence="2">ABC transporter permease</fullName>
    </submittedName>
</protein>
<keyword evidence="1" id="KW-1133">Transmembrane helix</keyword>
<dbReference type="EMBL" id="CP060711">
    <property type="protein sequence ID" value="QNN46566.1"/>
    <property type="molecule type" value="Genomic_DNA"/>
</dbReference>
<sequence length="261" mass="28419">MSAAFADVLRGEWLKQRRTWTAWMVVACACFTPSIVLAMRLLRYRGLPALHAAPDYWERLWHAAWESSAIFFLPMGAVLATSLVVQVEFRNQAWKLVHVLPARPWTLYFAKLAVVASMIALFVAAFCLATWMTAAIPALLVPGVDLPSAPIPWSMVARDGLGYFVGALPIVALQYAVALRFANVMVPVGMGFMLWVGTLGMLGTGWGSLSPYAATMVQYIASDAGGRMPPPLFEPHAQALAYFACFVAVGYALFAGARNKG</sequence>
<keyword evidence="1" id="KW-0472">Membrane</keyword>
<feature type="transmembrane region" description="Helical" evidence="1">
    <location>
        <begin position="62"/>
        <end position="87"/>
    </location>
</feature>
<feature type="transmembrane region" description="Helical" evidence="1">
    <location>
        <begin position="161"/>
        <end position="182"/>
    </location>
</feature>
<evidence type="ECO:0000313" key="3">
    <source>
        <dbReference type="Proteomes" id="UP000515977"/>
    </source>
</evidence>
<evidence type="ECO:0000313" key="2">
    <source>
        <dbReference type="EMBL" id="QNN46566.1"/>
    </source>
</evidence>
<organism evidence="2 3">
    <name type="scientific">Thermomonas brevis</name>
    <dbReference type="NCBI Taxonomy" id="215691"/>
    <lineage>
        <taxon>Bacteria</taxon>
        <taxon>Pseudomonadati</taxon>
        <taxon>Pseudomonadota</taxon>
        <taxon>Gammaproteobacteria</taxon>
        <taxon>Lysobacterales</taxon>
        <taxon>Lysobacteraceae</taxon>
        <taxon>Thermomonas</taxon>
    </lineage>
</organism>
<keyword evidence="1" id="KW-0812">Transmembrane</keyword>
<gene>
    <name evidence="2" type="ORF">H9L17_15625</name>
</gene>
<dbReference type="CDD" id="cd21809">
    <property type="entry name" value="ABC-2_lan_permease-like"/>
    <property type="match status" value="1"/>
</dbReference>
<feature type="transmembrane region" description="Helical" evidence="1">
    <location>
        <begin position="239"/>
        <end position="257"/>
    </location>
</feature>
<feature type="transmembrane region" description="Helical" evidence="1">
    <location>
        <begin position="20"/>
        <end position="42"/>
    </location>
</feature>
<dbReference type="AlphaFoldDB" id="A0A7G9QT91"/>
<feature type="transmembrane region" description="Helical" evidence="1">
    <location>
        <begin position="194"/>
        <end position="219"/>
    </location>
</feature>
<reference evidence="2 3" key="1">
    <citation type="submission" date="2020-08" db="EMBL/GenBank/DDBJ databases">
        <title>Genome sequence of Thermomonas brevis KACC 16975T.</title>
        <authorList>
            <person name="Hyun D.-W."/>
            <person name="Bae J.-W."/>
        </authorList>
    </citation>
    <scope>NUCLEOTIDE SEQUENCE [LARGE SCALE GENOMIC DNA]</scope>
    <source>
        <strain evidence="2 3">KACC 16975</strain>
    </source>
</reference>
<evidence type="ECO:0000256" key="1">
    <source>
        <dbReference type="SAM" id="Phobius"/>
    </source>
</evidence>
<proteinExistence type="predicted"/>
<accession>A0A7G9QT91</accession>
<dbReference type="RefSeq" id="WP_187570330.1">
    <property type="nucleotide sequence ID" value="NZ_CP060711.1"/>
</dbReference>
<dbReference type="KEGG" id="tbv:H9L17_15625"/>
<dbReference type="Proteomes" id="UP000515977">
    <property type="component" value="Chromosome"/>
</dbReference>
<dbReference type="Pfam" id="PF12730">
    <property type="entry name" value="ABC2_membrane_4"/>
    <property type="match status" value="1"/>
</dbReference>